<keyword evidence="2" id="KW-1185">Reference proteome</keyword>
<proteinExistence type="predicted"/>
<dbReference type="Proteomes" id="UP001443914">
    <property type="component" value="Unassembled WGS sequence"/>
</dbReference>
<sequence>MVHQQKCIKELLKKFRMEKAKAISTPMATTTKLEKDENGKPVDQTVYRGMIGSLLYLTASRPDIVQSVCVCAIFQADPKESHLIAVKRILRYLICTEKLYLFYPMFDNFDLKGYSDADYGGSSIDRLSTSGTATFLGSSIISWGSKKQATVALSTTESEYIASSLVCSQLLSLKQQLRDRFCMRTHLL</sequence>
<dbReference type="PANTHER" id="PTHR11439">
    <property type="entry name" value="GAG-POL-RELATED RETROTRANSPOSON"/>
    <property type="match status" value="1"/>
</dbReference>
<dbReference type="CDD" id="cd09272">
    <property type="entry name" value="RNase_HI_RT_Ty1"/>
    <property type="match status" value="1"/>
</dbReference>
<comment type="caution">
    <text evidence="1">The sequence shown here is derived from an EMBL/GenBank/DDBJ whole genome shotgun (WGS) entry which is preliminary data.</text>
</comment>
<accession>A0AAW1H659</accession>
<organism evidence="1 2">
    <name type="scientific">Saponaria officinalis</name>
    <name type="common">Common soapwort</name>
    <name type="synonym">Lychnis saponaria</name>
    <dbReference type="NCBI Taxonomy" id="3572"/>
    <lineage>
        <taxon>Eukaryota</taxon>
        <taxon>Viridiplantae</taxon>
        <taxon>Streptophyta</taxon>
        <taxon>Embryophyta</taxon>
        <taxon>Tracheophyta</taxon>
        <taxon>Spermatophyta</taxon>
        <taxon>Magnoliopsida</taxon>
        <taxon>eudicotyledons</taxon>
        <taxon>Gunneridae</taxon>
        <taxon>Pentapetalae</taxon>
        <taxon>Caryophyllales</taxon>
        <taxon>Caryophyllaceae</taxon>
        <taxon>Caryophylleae</taxon>
        <taxon>Saponaria</taxon>
    </lineage>
</organism>
<dbReference type="EMBL" id="JBDFQZ010000012">
    <property type="protein sequence ID" value="KAK9671145.1"/>
    <property type="molecule type" value="Genomic_DNA"/>
</dbReference>
<evidence type="ECO:0000313" key="1">
    <source>
        <dbReference type="EMBL" id="KAK9671145.1"/>
    </source>
</evidence>
<evidence type="ECO:0000313" key="2">
    <source>
        <dbReference type="Proteomes" id="UP001443914"/>
    </source>
</evidence>
<reference evidence="1" key="1">
    <citation type="submission" date="2024-03" db="EMBL/GenBank/DDBJ databases">
        <title>WGS assembly of Saponaria officinalis var. Norfolk2.</title>
        <authorList>
            <person name="Jenkins J."/>
            <person name="Shu S."/>
            <person name="Grimwood J."/>
            <person name="Barry K."/>
            <person name="Goodstein D."/>
            <person name="Schmutz J."/>
            <person name="Leebens-Mack J."/>
            <person name="Osbourn A."/>
        </authorList>
    </citation>
    <scope>NUCLEOTIDE SEQUENCE [LARGE SCALE GENOMIC DNA]</scope>
    <source>
        <strain evidence="1">JIC</strain>
    </source>
</reference>
<dbReference type="AlphaFoldDB" id="A0AAW1H659"/>
<evidence type="ECO:0008006" key="3">
    <source>
        <dbReference type="Google" id="ProtNLM"/>
    </source>
</evidence>
<name>A0AAW1H659_SAPOF</name>
<protein>
    <recommendedName>
        <fullName evidence="3">Mitochondrial protein</fullName>
    </recommendedName>
</protein>
<dbReference type="PANTHER" id="PTHR11439:SF486">
    <property type="entry name" value="RLK (RECEPTOR-LIKE KINASE) PROTEIN, PUTATIVE-RELATED"/>
    <property type="match status" value="1"/>
</dbReference>
<gene>
    <name evidence="1" type="ORF">RND81_12G009200</name>
</gene>